<dbReference type="InterPro" id="IPR036259">
    <property type="entry name" value="MFS_trans_sf"/>
</dbReference>
<sequence>MDTAATIEAAAPRHGRAERIATRIAFFIAGFGMAAWAPLVPFAKARVGIDDGVLGLLLLCLGAGSMVTMPLAGAVAARFGCRTVFTASTMMLAVALPLLASVTSLPILVAALLVFGAGVGAMDVSMNIQAIIVERDHGRAIMSGFHGLFSLGGITGAAGVTALFAFGASPLVAASAVALIVIACLALAFRNMLPYGSRSDGPAFAIPRGVVLFIGILCFITFLTEGAMLDWSAVFLTSVRDVAADRAGLGYAAFAVTMTIGRLSGDRIVSRFGGTTIIVFGGLCAAVGLLIATFVPAPAAALVGFALVGVGCSNIVPVLFTSVGRQKTMPEAVAVPAITTLGYAGILVGPAAIGFIAHAASLPVAFAVVAVLLLGVAASGKRLKV</sequence>
<evidence type="ECO:0000256" key="4">
    <source>
        <dbReference type="ARBA" id="ARBA00023136"/>
    </source>
</evidence>
<keyword evidence="2 5" id="KW-0812">Transmembrane</keyword>
<evidence type="ECO:0000313" key="8">
    <source>
        <dbReference type="Proteomes" id="UP000184485"/>
    </source>
</evidence>
<proteinExistence type="predicted"/>
<keyword evidence="4 5" id="KW-0472">Membrane</keyword>
<feature type="transmembrane region" description="Helical" evidence="5">
    <location>
        <begin position="210"/>
        <end position="229"/>
    </location>
</feature>
<evidence type="ECO:0000313" key="7">
    <source>
        <dbReference type="EMBL" id="SHG35111.1"/>
    </source>
</evidence>
<evidence type="ECO:0000256" key="3">
    <source>
        <dbReference type="ARBA" id="ARBA00022989"/>
    </source>
</evidence>
<feature type="transmembrane region" description="Helical" evidence="5">
    <location>
        <begin position="52"/>
        <end position="72"/>
    </location>
</feature>
<dbReference type="PANTHER" id="PTHR23514">
    <property type="entry name" value="BYPASS OF STOP CODON PROTEIN 6"/>
    <property type="match status" value="1"/>
</dbReference>
<dbReference type="Gene3D" id="1.20.1250.20">
    <property type="entry name" value="MFS general substrate transporter like domains"/>
    <property type="match status" value="2"/>
</dbReference>
<organism evidence="7 8">
    <name type="scientific">Kaistia soli DSM 19436</name>
    <dbReference type="NCBI Taxonomy" id="1122133"/>
    <lineage>
        <taxon>Bacteria</taxon>
        <taxon>Pseudomonadati</taxon>
        <taxon>Pseudomonadota</taxon>
        <taxon>Alphaproteobacteria</taxon>
        <taxon>Hyphomicrobiales</taxon>
        <taxon>Kaistiaceae</taxon>
        <taxon>Kaistia</taxon>
    </lineage>
</organism>
<dbReference type="EMBL" id="FQUP01000004">
    <property type="protein sequence ID" value="SHG35111.1"/>
    <property type="molecule type" value="Genomic_DNA"/>
</dbReference>
<feature type="transmembrane region" description="Helical" evidence="5">
    <location>
        <begin position="145"/>
        <end position="165"/>
    </location>
</feature>
<protein>
    <submittedName>
        <fullName evidence="7">Predicted arabinose efflux permease, MFS family</fullName>
    </submittedName>
</protein>
<dbReference type="Proteomes" id="UP000184485">
    <property type="component" value="Unassembled WGS sequence"/>
</dbReference>
<gene>
    <name evidence="7" type="ORF">SAMN02745157_4089</name>
</gene>
<evidence type="ECO:0000256" key="1">
    <source>
        <dbReference type="ARBA" id="ARBA00004141"/>
    </source>
</evidence>
<dbReference type="RefSeq" id="WP_084527662.1">
    <property type="nucleotide sequence ID" value="NZ_FQUP01000004.1"/>
</dbReference>
<keyword evidence="8" id="KW-1185">Reference proteome</keyword>
<comment type="subcellular location">
    <subcellularLocation>
        <location evidence="1">Membrane</location>
        <topology evidence="1">Multi-pass membrane protein</topology>
    </subcellularLocation>
</comment>
<dbReference type="InterPro" id="IPR020846">
    <property type="entry name" value="MFS_dom"/>
</dbReference>
<dbReference type="PANTHER" id="PTHR23514:SF13">
    <property type="entry name" value="INNER MEMBRANE PROTEIN YBJJ"/>
    <property type="match status" value="1"/>
</dbReference>
<dbReference type="Pfam" id="PF07690">
    <property type="entry name" value="MFS_1"/>
    <property type="match status" value="1"/>
</dbReference>
<dbReference type="CDD" id="cd17393">
    <property type="entry name" value="MFS_MosC_like"/>
    <property type="match status" value="1"/>
</dbReference>
<evidence type="ECO:0000256" key="2">
    <source>
        <dbReference type="ARBA" id="ARBA00022692"/>
    </source>
</evidence>
<feature type="transmembrane region" description="Helical" evidence="5">
    <location>
        <begin position="79"/>
        <end position="99"/>
    </location>
</feature>
<evidence type="ECO:0000259" key="6">
    <source>
        <dbReference type="PROSITE" id="PS50850"/>
    </source>
</evidence>
<reference evidence="7 8" key="1">
    <citation type="submission" date="2016-11" db="EMBL/GenBank/DDBJ databases">
        <authorList>
            <person name="Jaros S."/>
            <person name="Januszkiewicz K."/>
            <person name="Wedrychowicz H."/>
        </authorList>
    </citation>
    <scope>NUCLEOTIDE SEQUENCE [LARGE SCALE GENOMIC DNA]</scope>
    <source>
        <strain evidence="7 8">DSM 19436</strain>
    </source>
</reference>
<dbReference type="GO" id="GO:0016020">
    <property type="term" value="C:membrane"/>
    <property type="evidence" value="ECO:0007669"/>
    <property type="project" value="UniProtKB-SubCell"/>
</dbReference>
<keyword evidence="3 5" id="KW-1133">Transmembrane helix</keyword>
<dbReference type="SUPFAM" id="SSF103473">
    <property type="entry name" value="MFS general substrate transporter"/>
    <property type="match status" value="1"/>
</dbReference>
<evidence type="ECO:0000256" key="5">
    <source>
        <dbReference type="SAM" id="Phobius"/>
    </source>
</evidence>
<feature type="transmembrane region" description="Helical" evidence="5">
    <location>
        <begin position="105"/>
        <end position="124"/>
    </location>
</feature>
<feature type="transmembrane region" description="Helical" evidence="5">
    <location>
        <begin position="362"/>
        <end position="380"/>
    </location>
</feature>
<feature type="transmembrane region" description="Helical" evidence="5">
    <location>
        <begin position="249"/>
        <end position="265"/>
    </location>
</feature>
<dbReference type="STRING" id="1122133.SAMN02745157_4089"/>
<accession>A0A1M5J3K1</accession>
<feature type="transmembrane region" description="Helical" evidence="5">
    <location>
        <begin position="277"/>
        <end position="295"/>
    </location>
</feature>
<feature type="transmembrane region" description="Helical" evidence="5">
    <location>
        <begin position="332"/>
        <end position="356"/>
    </location>
</feature>
<dbReference type="PROSITE" id="PS50850">
    <property type="entry name" value="MFS"/>
    <property type="match status" value="1"/>
</dbReference>
<feature type="transmembrane region" description="Helical" evidence="5">
    <location>
        <begin position="171"/>
        <end position="189"/>
    </location>
</feature>
<name>A0A1M5J3K1_9HYPH</name>
<dbReference type="InterPro" id="IPR051788">
    <property type="entry name" value="MFS_Transporter"/>
</dbReference>
<dbReference type="AlphaFoldDB" id="A0A1M5J3K1"/>
<feature type="transmembrane region" description="Helical" evidence="5">
    <location>
        <begin position="301"/>
        <end position="320"/>
    </location>
</feature>
<feature type="transmembrane region" description="Helical" evidence="5">
    <location>
        <begin position="20"/>
        <end position="40"/>
    </location>
</feature>
<feature type="domain" description="Major facilitator superfamily (MFS) profile" evidence="6">
    <location>
        <begin position="210"/>
        <end position="385"/>
    </location>
</feature>
<dbReference type="InterPro" id="IPR011701">
    <property type="entry name" value="MFS"/>
</dbReference>
<dbReference type="GO" id="GO:0022857">
    <property type="term" value="F:transmembrane transporter activity"/>
    <property type="evidence" value="ECO:0007669"/>
    <property type="project" value="InterPro"/>
</dbReference>